<evidence type="ECO:0000313" key="1">
    <source>
        <dbReference type="EMBL" id="MFD1874529.1"/>
    </source>
</evidence>
<organism evidence="1 2">
    <name type="scientific">Hymenobacter bucti</name>
    <dbReference type="NCBI Taxonomy" id="1844114"/>
    <lineage>
        <taxon>Bacteria</taxon>
        <taxon>Pseudomonadati</taxon>
        <taxon>Bacteroidota</taxon>
        <taxon>Cytophagia</taxon>
        <taxon>Cytophagales</taxon>
        <taxon>Hymenobacteraceae</taxon>
        <taxon>Hymenobacter</taxon>
    </lineage>
</organism>
<keyword evidence="2" id="KW-1185">Reference proteome</keyword>
<protein>
    <submittedName>
        <fullName evidence="1">DUF2750 domain-containing protein</fullName>
    </submittedName>
</protein>
<dbReference type="Pfam" id="PF11042">
    <property type="entry name" value="DUF2750"/>
    <property type="match status" value="1"/>
</dbReference>
<comment type="caution">
    <text evidence="1">The sequence shown here is derived from an EMBL/GenBank/DDBJ whole genome shotgun (WGS) entry which is preliminary data.</text>
</comment>
<proteinExistence type="predicted"/>
<dbReference type="InterPro" id="IPR021284">
    <property type="entry name" value="DUF2750"/>
</dbReference>
<sequence>MEYNPNPIEVDKVSALKPFDRYKYTAKKVADFKLVYTLVHEDGTWALAKVERKTIVALWPAAVYAQANATGVWANYQTLVISLNELLSTRLESFEKNGFLINVFSKPSKTGFVVSSDKFRADLEEELENC</sequence>
<dbReference type="EMBL" id="JBHUFD010000017">
    <property type="protein sequence ID" value="MFD1874529.1"/>
    <property type="molecule type" value="Genomic_DNA"/>
</dbReference>
<name>A0ABW4QY42_9BACT</name>
<gene>
    <name evidence="1" type="ORF">ACFSDX_18975</name>
</gene>
<dbReference type="RefSeq" id="WP_382316415.1">
    <property type="nucleotide sequence ID" value="NZ_JBHUFD010000017.1"/>
</dbReference>
<dbReference type="Proteomes" id="UP001597197">
    <property type="component" value="Unassembled WGS sequence"/>
</dbReference>
<evidence type="ECO:0000313" key="2">
    <source>
        <dbReference type="Proteomes" id="UP001597197"/>
    </source>
</evidence>
<reference evidence="2" key="1">
    <citation type="journal article" date="2019" name="Int. J. Syst. Evol. Microbiol.">
        <title>The Global Catalogue of Microorganisms (GCM) 10K type strain sequencing project: providing services to taxonomists for standard genome sequencing and annotation.</title>
        <authorList>
            <consortium name="The Broad Institute Genomics Platform"/>
            <consortium name="The Broad Institute Genome Sequencing Center for Infectious Disease"/>
            <person name="Wu L."/>
            <person name="Ma J."/>
        </authorList>
    </citation>
    <scope>NUCLEOTIDE SEQUENCE [LARGE SCALE GENOMIC DNA]</scope>
    <source>
        <strain evidence="2">CGMCC 1.15795</strain>
    </source>
</reference>
<accession>A0ABW4QY42</accession>